<dbReference type="InterPro" id="IPR029154">
    <property type="entry name" value="HIBADH-like_NADP-bd"/>
</dbReference>
<name>A0AAD9IHZ6_PROWI</name>
<evidence type="ECO:0000256" key="1">
    <source>
        <dbReference type="ARBA" id="ARBA00023002"/>
    </source>
</evidence>
<feature type="domain" description="3-hydroxyisobutyrate dehydrogenase-like NAD-binding" evidence="3">
    <location>
        <begin position="3"/>
        <end position="71"/>
    </location>
</feature>
<evidence type="ECO:0000313" key="4">
    <source>
        <dbReference type="EMBL" id="KAK2078801.1"/>
    </source>
</evidence>
<dbReference type="PANTHER" id="PTHR22981:SF7">
    <property type="entry name" value="3-HYDROXYISOBUTYRATE DEHYDROGENASE, MITOCHONDRIAL"/>
    <property type="match status" value="1"/>
</dbReference>
<evidence type="ECO:0000259" key="3">
    <source>
        <dbReference type="Pfam" id="PF14833"/>
    </source>
</evidence>
<dbReference type="AlphaFoldDB" id="A0AAD9IHZ6"/>
<comment type="caution">
    <text evidence="4">The sequence shown here is derived from an EMBL/GenBank/DDBJ whole genome shotgun (WGS) entry which is preliminary data.</text>
</comment>
<keyword evidence="5" id="KW-1185">Reference proteome</keyword>
<dbReference type="GO" id="GO:0051287">
    <property type="term" value="F:NAD binding"/>
    <property type="evidence" value="ECO:0007669"/>
    <property type="project" value="InterPro"/>
</dbReference>
<dbReference type="Gene3D" id="1.10.1040.10">
    <property type="entry name" value="N-(1-d-carboxylethyl)-l-norvaline Dehydrogenase, domain 2"/>
    <property type="match status" value="1"/>
</dbReference>
<organism evidence="4 5">
    <name type="scientific">Prototheca wickerhamii</name>
    <dbReference type="NCBI Taxonomy" id="3111"/>
    <lineage>
        <taxon>Eukaryota</taxon>
        <taxon>Viridiplantae</taxon>
        <taxon>Chlorophyta</taxon>
        <taxon>core chlorophytes</taxon>
        <taxon>Trebouxiophyceae</taxon>
        <taxon>Chlorellales</taxon>
        <taxon>Chlorellaceae</taxon>
        <taxon>Prototheca</taxon>
    </lineage>
</organism>
<sequence length="80" mass="8464">MHQGVMEGVPAARDYQGGFAAALMMKDLGLAMSAGQQCEAALPLTDAALSLYQQLAVQAGPTTDFSGVYRHVYGGKDREE</sequence>
<evidence type="ECO:0000256" key="2">
    <source>
        <dbReference type="ARBA" id="ARBA00023027"/>
    </source>
</evidence>
<keyword evidence="1" id="KW-0560">Oxidoreductase</keyword>
<dbReference type="EMBL" id="JASFZW010000004">
    <property type="protein sequence ID" value="KAK2078801.1"/>
    <property type="molecule type" value="Genomic_DNA"/>
</dbReference>
<dbReference type="Pfam" id="PF14833">
    <property type="entry name" value="NAD_binding_11"/>
    <property type="match status" value="1"/>
</dbReference>
<dbReference type="SUPFAM" id="SSF48179">
    <property type="entry name" value="6-phosphogluconate dehydrogenase C-terminal domain-like"/>
    <property type="match status" value="1"/>
</dbReference>
<keyword evidence="2" id="KW-0520">NAD</keyword>
<dbReference type="InterPro" id="IPR013328">
    <property type="entry name" value="6PGD_dom2"/>
</dbReference>
<evidence type="ECO:0000313" key="5">
    <source>
        <dbReference type="Proteomes" id="UP001255856"/>
    </source>
</evidence>
<accession>A0AAD9IHZ6</accession>
<proteinExistence type="predicted"/>
<dbReference type="GO" id="GO:0008442">
    <property type="term" value="F:3-hydroxyisobutyrate dehydrogenase activity"/>
    <property type="evidence" value="ECO:0007669"/>
    <property type="project" value="TreeGrafter"/>
</dbReference>
<dbReference type="Proteomes" id="UP001255856">
    <property type="component" value="Unassembled WGS sequence"/>
</dbReference>
<dbReference type="GO" id="GO:0006574">
    <property type="term" value="P:L-valine catabolic process"/>
    <property type="evidence" value="ECO:0007669"/>
    <property type="project" value="TreeGrafter"/>
</dbReference>
<reference evidence="4" key="1">
    <citation type="submission" date="2021-01" db="EMBL/GenBank/DDBJ databases">
        <authorList>
            <person name="Eckstrom K.M.E."/>
        </authorList>
    </citation>
    <scope>NUCLEOTIDE SEQUENCE</scope>
    <source>
        <strain evidence="4">UVCC 0001</strain>
    </source>
</reference>
<dbReference type="PANTHER" id="PTHR22981">
    <property type="entry name" value="3-HYDROXYISOBUTYRATE DEHYDROGENASE-RELATED"/>
    <property type="match status" value="1"/>
</dbReference>
<gene>
    <name evidence="4" type="ORF">QBZ16_003641</name>
</gene>
<protein>
    <recommendedName>
        <fullName evidence="3">3-hydroxyisobutyrate dehydrogenase-like NAD-binding domain-containing protein</fullName>
    </recommendedName>
</protein>
<dbReference type="InterPro" id="IPR008927">
    <property type="entry name" value="6-PGluconate_DH-like_C_sf"/>
</dbReference>